<dbReference type="EMBL" id="AKWM02000058">
    <property type="protein sequence ID" value="EKR99234.1"/>
    <property type="molecule type" value="Genomic_DNA"/>
</dbReference>
<name>A0AA87MP28_9LEPT</name>
<dbReference type="AlphaFoldDB" id="A0AA87MP28"/>
<protein>
    <submittedName>
        <fullName evidence="1">Uncharacterized protein</fullName>
    </submittedName>
</protein>
<gene>
    <name evidence="1" type="ORF">LEP1GSC125_3637</name>
</gene>
<accession>A0AA87MP28</accession>
<sequence>MLGLLFACNFWLFLFSIHSSIYAEEGIKEFWEPKVVCPPKEKEDLVLDVITRVKDAQKVIFKLGKDGIEVISTETDENFTVLRVGISTFSFQKIFSGKTEFKLVQYSSRTGFYCQRYIRGYKIPIRYRKYVREIRIPDPQIE</sequence>
<reference evidence="1 2" key="1">
    <citation type="journal article" date="2014" name="Int. J. Syst. Evol. Microbiol.">
        <title>Leptospira mayottensis sp. nov., a pathogenic species of the genus Leptospira isolated from humans.</title>
        <authorList>
            <person name="Bourhy P."/>
            <person name="Collet L."/>
            <person name="Brisse S."/>
            <person name="Picardeau M."/>
        </authorList>
    </citation>
    <scope>NUCLEOTIDE SEQUENCE [LARGE SCALE GENOMIC DNA]</scope>
    <source>
        <strain evidence="1 2">200901122</strain>
    </source>
</reference>
<proteinExistence type="predicted"/>
<evidence type="ECO:0000313" key="2">
    <source>
        <dbReference type="Proteomes" id="UP000001343"/>
    </source>
</evidence>
<organism evidence="1 2">
    <name type="scientific">Leptospira mayottensis 200901122</name>
    <dbReference type="NCBI Taxonomy" id="1193010"/>
    <lineage>
        <taxon>Bacteria</taxon>
        <taxon>Pseudomonadati</taxon>
        <taxon>Spirochaetota</taxon>
        <taxon>Spirochaetia</taxon>
        <taxon>Leptospirales</taxon>
        <taxon>Leptospiraceae</taxon>
        <taxon>Leptospira</taxon>
    </lineage>
</organism>
<dbReference type="Proteomes" id="UP000001343">
    <property type="component" value="Unassembled WGS sequence"/>
</dbReference>
<evidence type="ECO:0000313" key="1">
    <source>
        <dbReference type="EMBL" id="EKR99234.1"/>
    </source>
</evidence>
<comment type="caution">
    <text evidence="1">The sequence shown here is derived from an EMBL/GenBank/DDBJ whole genome shotgun (WGS) entry which is preliminary data.</text>
</comment>